<dbReference type="EMBL" id="OZ020104">
    <property type="protein sequence ID" value="CAK9278291.1"/>
    <property type="molecule type" value="Genomic_DNA"/>
</dbReference>
<gene>
    <name evidence="1" type="ORF">CSSPJE1EN1_LOCUS23769</name>
</gene>
<sequence>MVGSKDSCNGTKQCGIQHVFSLVFVAAFPSLPCLSSTPLFFPRCYCPYVPPCLYVRWPPTLAPATPCPPSFFVLLACICYANLSLADIHFDYGRVQCAHVTAGYC</sequence>
<evidence type="ECO:0000313" key="2">
    <source>
        <dbReference type="Proteomes" id="UP001497444"/>
    </source>
</evidence>
<reference evidence="1" key="1">
    <citation type="submission" date="2024-02" db="EMBL/GenBank/DDBJ databases">
        <authorList>
            <consortium name="ELIXIR-Norway"/>
            <consortium name="Elixir Norway"/>
        </authorList>
    </citation>
    <scope>NUCLEOTIDE SEQUENCE</scope>
</reference>
<keyword evidence="2" id="KW-1185">Reference proteome</keyword>
<accession>A0ABP0XK51</accession>
<dbReference type="Proteomes" id="UP001497444">
    <property type="component" value="Chromosome 9"/>
</dbReference>
<proteinExistence type="predicted"/>
<name>A0ABP0XK51_9BRYO</name>
<evidence type="ECO:0000313" key="1">
    <source>
        <dbReference type="EMBL" id="CAK9278291.1"/>
    </source>
</evidence>
<organism evidence="1 2">
    <name type="scientific">Sphagnum jensenii</name>
    <dbReference type="NCBI Taxonomy" id="128206"/>
    <lineage>
        <taxon>Eukaryota</taxon>
        <taxon>Viridiplantae</taxon>
        <taxon>Streptophyta</taxon>
        <taxon>Embryophyta</taxon>
        <taxon>Bryophyta</taxon>
        <taxon>Sphagnophytina</taxon>
        <taxon>Sphagnopsida</taxon>
        <taxon>Sphagnales</taxon>
        <taxon>Sphagnaceae</taxon>
        <taxon>Sphagnum</taxon>
    </lineage>
</organism>
<protein>
    <submittedName>
        <fullName evidence="1">Uncharacterized protein</fullName>
    </submittedName>
</protein>